<keyword evidence="2" id="KW-1185">Reference proteome</keyword>
<comment type="caution">
    <text evidence="1">The sequence shown here is derived from an EMBL/GenBank/DDBJ whole genome shotgun (WGS) entry which is preliminary data.</text>
</comment>
<dbReference type="AlphaFoldDB" id="A0AAD2HL55"/>
<sequence length="92" mass="10256">GEGGLPIQIVCGWGKERKQCKDSPRSLGLRRFVERCHRKGSLCLRRSEACGWNTQAHREMRDNECASITVPMVSWRILELGGGFLGPCPQSA</sequence>
<accession>A0AAD2HL55</accession>
<dbReference type="EMBL" id="CAVNYO010000421">
    <property type="protein sequence ID" value="CAK5278001.1"/>
    <property type="molecule type" value="Genomic_DNA"/>
</dbReference>
<organism evidence="1 2">
    <name type="scientific">Mycena citricolor</name>
    <dbReference type="NCBI Taxonomy" id="2018698"/>
    <lineage>
        <taxon>Eukaryota</taxon>
        <taxon>Fungi</taxon>
        <taxon>Dikarya</taxon>
        <taxon>Basidiomycota</taxon>
        <taxon>Agaricomycotina</taxon>
        <taxon>Agaricomycetes</taxon>
        <taxon>Agaricomycetidae</taxon>
        <taxon>Agaricales</taxon>
        <taxon>Marasmiineae</taxon>
        <taxon>Mycenaceae</taxon>
        <taxon>Mycena</taxon>
    </lineage>
</organism>
<reference evidence="1" key="1">
    <citation type="submission" date="2023-11" db="EMBL/GenBank/DDBJ databases">
        <authorList>
            <person name="De Vega J J."/>
            <person name="De Vega J J."/>
        </authorList>
    </citation>
    <scope>NUCLEOTIDE SEQUENCE</scope>
</reference>
<dbReference type="Proteomes" id="UP001295794">
    <property type="component" value="Unassembled WGS sequence"/>
</dbReference>
<proteinExistence type="predicted"/>
<evidence type="ECO:0000313" key="2">
    <source>
        <dbReference type="Proteomes" id="UP001295794"/>
    </source>
</evidence>
<evidence type="ECO:0000313" key="1">
    <source>
        <dbReference type="EMBL" id="CAK5278001.1"/>
    </source>
</evidence>
<protein>
    <submittedName>
        <fullName evidence="1">Uncharacterized protein</fullName>
    </submittedName>
</protein>
<feature type="non-terminal residue" evidence="1">
    <location>
        <position position="1"/>
    </location>
</feature>
<gene>
    <name evidence="1" type="ORF">MYCIT1_LOCUS27200</name>
</gene>
<name>A0AAD2HL55_9AGAR</name>